<dbReference type="InterPro" id="IPR037523">
    <property type="entry name" value="VOC_core"/>
</dbReference>
<dbReference type="GO" id="GO:0046491">
    <property type="term" value="P:L-methylmalonyl-CoA metabolic process"/>
    <property type="evidence" value="ECO:0007669"/>
    <property type="project" value="TreeGrafter"/>
</dbReference>
<keyword evidence="3" id="KW-0560">Oxidoreductase</keyword>
<evidence type="ECO:0000313" key="3">
    <source>
        <dbReference type="EMBL" id="SFR65639.1"/>
    </source>
</evidence>
<dbReference type="AlphaFoldDB" id="A0A1I6IG56"/>
<evidence type="ECO:0000256" key="1">
    <source>
        <dbReference type="ARBA" id="ARBA00022723"/>
    </source>
</evidence>
<dbReference type="PROSITE" id="PS51819">
    <property type="entry name" value="VOC"/>
    <property type="match status" value="1"/>
</dbReference>
<dbReference type="GO" id="GO:0051213">
    <property type="term" value="F:dioxygenase activity"/>
    <property type="evidence" value="ECO:0007669"/>
    <property type="project" value="UniProtKB-KW"/>
</dbReference>
<keyword evidence="3" id="KW-0223">Dioxygenase</keyword>
<dbReference type="Proteomes" id="UP000243250">
    <property type="component" value="Unassembled WGS sequence"/>
</dbReference>
<dbReference type="GO" id="GO:0004462">
    <property type="term" value="F:lactoylglutathione lyase activity"/>
    <property type="evidence" value="ECO:0007669"/>
    <property type="project" value="InterPro"/>
</dbReference>
<dbReference type="EMBL" id="FOYS01000005">
    <property type="protein sequence ID" value="SFR65639.1"/>
    <property type="molecule type" value="Genomic_DNA"/>
</dbReference>
<gene>
    <name evidence="3" type="ORF">SAMN04488124_3218</name>
</gene>
<dbReference type="Gene3D" id="3.10.180.10">
    <property type="entry name" value="2,3-Dihydroxybiphenyl 1,2-Dioxygenase, domain 1"/>
    <property type="match status" value="1"/>
</dbReference>
<dbReference type="InterPro" id="IPR051785">
    <property type="entry name" value="MMCE/EMCE_epimerase"/>
</dbReference>
<dbReference type="Pfam" id="PF00903">
    <property type="entry name" value="Glyoxalase"/>
    <property type="match status" value="1"/>
</dbReference>
<organism evidence="3 4">
    <name type="scientific">Halogeometricum limi</name>
    <dbReference type="NCBI Taxonomy" id="555875"/>
    <lineage>
        <taxon>Archaea</taxon>
        <taxon>Methanobacteriati</taxon>
        <taxon>Methanobacteriota</taxon>
        <taxon>Stenosarchaea group</taxon>
        <taxon>Halobacteria</taxon>
        <taxon>Halobacteriales</taxon>
        <taxon>Haloferacaceae</taxon>
        <taxon>Halogeometricum</taxon>
    </lineage>
</organism>
<dbReference type="RefSeq" id="WP_089882780.1">
    <property type="nucleotide sequence ID" value="NZ_FOYS01000005.1"/>
</dbReference>
<dbReference type="SUPFAM" id="SSF54593">
    <property type="entry name" value="Glyoxalase/Bleomycin resistance protein/Dihydroxybiphenyl dioxygenase"/>
    <property type="match status" value="1"/>
</dbReference>
<dbReference type="PANTHER" id="PTHR43048">
    <property type="entry name" value="METHYLMALONYL-COA EPIMERASE"/>
    <property type="match status" value="1"/>
</dbReference>
<dbReference type="GO" id="GO:0046872">
    <property type="term" value="F:metal ion binding"/>
    <property type="evidence" value="ECO:0007669"/>
    <property type="project" value="UniProtKB-KW"/>
</dbReference>
<proteinExistence type="predicted"/>
<accession>A0A1I6IG56</accession>
<evidence type="ECO:0000313" key="4">
    <source>
        <dbReference type="Proteomes" id="UP000243250"/>
    </source>
</evidence>
<evidence type="ECO:0000259" key="2">
    <source>
        <dbReference type="PROSITE" id="PS51819"/>
    </source>
</evidence>
<keyword evidence="1" id="KW-0479">Metal-binding</keyword>
<dbReference type="OrthoDB" id="275292at2157"/>
<dbReference type="GO" id="GO:0004493">
    <property type="term" value="F:methylmalonyl-CoA epimerase activity"/>
    <property type="evidence" value="ECO:0007669"/>
    <property type="project" value="TreeGrafter"/>
</dbReference>
<name>A0A1I6IG56_9EURY</name>
<feature type="domain" description="VOC" evidence="2">
    <location>
        <begin position="5"/>
        <end position="139"/>
    </location>
</feature>
<keyword evidence="4" id="KW-1185">Reference proteome</keyword>
<dbReference type="PROSITE" id="PS00934">
    <property type="entry name" value="GLYOXALASE_I_1"/>
    <property type="match status" value="1"/>
</dbReference>
<dbReference type="PANTHER" id="PTHR43048:SF3">
    <property type="entry name" value="METHYLMALONYL-COA EPIMERASE, MITOCHONDRIAL"/>
    <property type="match status" value="1"/>
</dbReference>
<sequence>MTDLSVHHVGVTVADLDRAVQFYDETLGLSVLDRFSVSGENFATAVGVAGATGRFAHLDGGDVRVELVEYDPEGEAVGDLMVDRPGATHLGLTVEDVDAFYEGLPSEVETLSEPQTTESGSRILFVRDPEGNLVELLEATS</sequence>
<reference evidence="4" key="1">
    <citation type="submission" date="2016-10" db="EMBL/GenBank/DDBJ databases">
        <authorList>
            <person name="Varghese N."/>
            <person name="Submissions S."/>
        </authorList>
    </citation>
    <scope>NUCLEOTIDE SEQUENCE [LARGE SCALE GENOMIC DNA]</scope>
    <source>
        <strain evidence="4">CGMCC 1.8711</strain>
    </source>
</reference>
<protein>
    <submittedName>
        <fullName evidence="3">Catechol 2,3-dioxygenase</fullName>
    </submittedName>
</protein>
<dbReference type="InterPro" id="IPR029068">
    <property type="entry name" value="Glyas_Bleomycin-R_OHBP_Dase"/>
</dbReference>
<dbReference type="InterPro" id="IPR018146">
    <property type="entry name" value="Glyoxalase_1_CS"/>
</dbReference>
<dbReference type="InterPro" id="IPR004360">
    <property type="entry name" value="Glyas_Fos-R_dOase_dom"/>
</dbReference>